<protein>
    <submittedName>
        <fullName evidence="1">Uncharacterized protein</fullName>
    </submittedName>
</protein>
<comment type="caution">
    <text evidence="1">The sequence shown here is derived from an EMBL/GenBank/DDBJ whole genome shotgun (WGS) entry which is preliminary data.</text>
</comment>
<sequence>MMATSVLITRQPDNRYTARALVLPELVVSGATEAEAVEQLRVTLADLQQHSRVIQVELPIPDPAVEHPWLRFAGMWEHDLDWETFEAAVADLRSADTHDAPPV</sequence>
<dbReference type="EMBL" id="LYXE01000074">
    <property type="protein sequence ID" value="PDV99362.1"/>
    <property type="molecule type" value="Genomic_DNA"/>
</dbReference>
<evidence type="ECO:0000313" key="2">
    <source>
        <dbReference type="Proteomes" id="UP000220922"/>
    </source>
</evidence>
<keyword evidence="2" id="KW-1185">Reference proteome</keyword>
<gene>
    <name evidence="1" type="ORF">A9Q02_22205</name>
</gene>
<dbReference type="AlphaFoldDB" id="A0A2H3KZB2"/>
<reference evidence="1 2" key="1">
    <citation type="submission" date="2016-05" db="EMBL/GenBank/DDBJ databases">
        <authorList>
            <person name="Lavstsen T."/>
            <person name="Jespersen J.S."/>
        </authorList>
    </citation>
    <scope>NUCLEOTIDE SEQUENCE [LARGE SCALE GENOMIC DNA]</scope>
    <source>
        <strain evidence="1 2">B7-9</strain>
    </source>
</reference>
<name>A0A2H3KZB2_9CHLR</name>
<evidence type="ECO:0000313" key="1">
    <source>
        <dbReference type="EMBL" id="PDV99362.1"/>
    </source>
</evidence>
<organism evidence="1 2">
    <name type="scientific">Candidatus Chloroploca asiatica</name>
    <dbReference type="NCBI Taxonomy" id="1506545"/>
    <lineage>
        <taxon>Bacteria</taxon>
        <taxon>Bacillati</taxon>
        <taxon>Chloroflexota</taxon>
        <taxon>Chloroflexia</taxon>
        <taxon>Chloroflexales</taxon>
        <taxon>Chloroflexineae</taxon>
        <taxon>Oscillochloridaceae</taxon>
        <taxon>Candidatus Chloroploca</taxon>
    </lineage>
</organism>
<dbReference type="Proteomes" id="UP000220922">
    <property type="component" value="Unassembled WGS sequence"/>
</dbReference>
<dbReference type="OrthoDB" id="161328at2"/>
<accession>A0A2H3KZB2</accession>
<proteinExistence type="predicted"/>
<dbReference type="RefSeq" id="WP_097651940.1">
    <property type="nucleotide sequence ID" value="NZ_LYXE01000074.1"/>
</dbReference>